<reference evidence="2" key="2">
    <citation type="submission" date="2020-02" db="EMBL/GenBank/DDBJ databases">
        <authorList>
            <person name="Gilchrist C.L.M."/>
            <person name="Chooi Y.-H."/>
        </authorList>
    </citation>
    <scope>NUCLEOTIDE SEQUENCE</scope>
    <source>
        <strain evidence="2">MST-FP2251</strain>
    </source>
</reference>
<feature type="compositionally biased region" description="Polar residues" evidence="1">
    <location>
        <begin position="145"/>
        <end position="154"/>
    </location>
</feature>
<organism evidence="2 3">
    <name type="scientific">Aspergillus nanangensis</name>
    <dbReference type="NCBI Taxonomy" id="2582783"/>
    <lineage>
        <taxon>Eukaryota</taxon>
        <taxon>Fungi</taxon>
        <taxon>Dikarya</taxon>
        <taxon>Ascomycota</taxon>
        <taxon>Pezizomycotina</taxon>
        <taxon>Eurotiomycetes</taxon>
        <taxon>Eurotiomycetidae</taxon>
        <taxon>Eurotiales</taxon>
        <taxon>Aspergillaceae</taxon>
        <taxon>Aspergillus</taxon>
        <taxon>Aspergillus subgen. Circumdati</taxon>
    </lineage>
</organism>
<reference evidence="2" key="1">
    <citation type="journal article" date="2019" name="Beilstein J. Org. Chem.">
        <title>Nanangenines: drimane sesquiterpenoids as the dominant metabolite cohort of a novel Australian fungus, Aspergillus nanangensis.</title>
        <authorList>
            <person name="Lacey H.J."/>
            <person name="Gilchrist C.L.M."/>
            <person name="Crombie A."/>
            <person name="Kalaitzis J.A."/>
            <person name="Vuong D."/>
            <person name="Rutledge P.J."/>
            <person name="Turner P."/>
            <person name="Pitt J.I."/>
            <person name="Lacey E."/>
            <person name="Chooi Y.H."/>
            <person name="Piggott A.M."/>
        </authorList>
    </citation>
    <scope>NUCLEOTIDE SEQUENCE</scope>
    <source>
        <strain evidence="2">MST-FP2251</strain>
    </source>
</reference>
<evidence type="ECO:0000313" key="3">
    <source>
        <dbReference type="Proteomes" id="UP001194746"/>
    </source>
</evidence>
<gene>
    <name evidence="2" type="ORF">FE257_009628</name>
</gene>
<evidence type="ECO:0000256" key="1">
    <source>
        <dbReference type="SAM" id="MobiDB-lite"/>
    </source>
</evidence>
<name>A0AAD4CLK2_ASPNN</name>
<dbReference type="EMBL" id="VCAU01000056">
    <property type="protein sequence ID" value="KAF9887822.1"/>
    <property type="molecule type" value="Genomic_DNA"/>
</dbReference>
<evidence type="ECO:0000313" key="2">
    <source>
        <dbReference type="EMBL" id="KAF9887822.1"/>
    </source>
</evidence>
<protein>
    <submittedName>
        <fullName evidence="2">Uncharacterized protein</fullName>
    </submittedName>
</protein>
<feature type="region of interest" description="Disordered" evidence="1">
    <location>
        <begin position="89"/>
        <end position="154"/>
    </location>
</feature>
<comment type="caution">
    <text evidence="2">The sequence shown here is derived from an EMBL/GenBank/DDBJ whole genome shotgun (WGS) entry which is preliminary data.</text>
</comment>
<dbReference type="Proteomes" id="UP001194746">
    <property type="component" value="Unassembled WGS sequence"/>
</dbReference>
<proteinExistence type="predicted"/>
<keyword evidence="3" id="KW-1185">Reference proteome</keyword>
<feature type="compositionally biased region" description="Polar residues" evidence="1">
    <location>
        <begin position="89"/>
        <end position="102"/>
    </location>
</feature>
<accession>A0AAD4CLK2</accession>
<dbReference type="AlphaFoldDB" id="A0AAD4CLK2"/>
<sequence length="275" mass="30666">MYSYHRVLAVFGRSVNDKDLECNCDIHPWEIQINGEQWPGKIRLVGFIDVFFLISYSANGSFEQGIIVYKEKRDIQWLLNEVKRLRPNDSASQVAQQEQETPASVYDSGDANNGKGAQAVTANESNIPNEEYFGPDTKADKTEDTQTQTGSSLEFTNSGGVYRVKGWGHEIDVKCKYSIDSVQEYNIQISKPRNRAVRTLPTSGHIKRGIKEHTTLELLEDGIRCGFIAHGQMTGEFLSKYLVGGVVDDTLKKHFAGVMSANRPGNQALSNEAGR</sequence>